<proteinExistence type="predicted"/>
<dbReference type="Proteomes" id="UP000063699">
    <property type="component" value="Chromosome"/>
</dbReference>
<dbReference type="STRING" id="860235.AOZ06_07800"/>
<dbReference type="AlphaFoldDB" id="A0A0N7F2V0"/>
<keyword evidence="2" id="KW-1185">Reference proteome</keyword>
<reference evidence="1 2" key="1">
    <citation type="submission" date="2015-07" db="EMBL/GenBank/DDBJ databases">
        <title>Genome sequencing of Kibdelosporangium phytohabitans.</title>
        <authorList>
            <person name="Qin S."/>
            <person name="Xing K."/>
        </authorList>
    </citation>
    <scope>NUCLEOTIDE SEQUENCE [LARGE SCALE GENOMIC DNA]</scope>
    <source>
        <strain evidence="1 2">KLBMP1111</strain>
    </source>
</reference>
<dbReference type="OrthoDB" id="3628853at2"/>
<evidence type="ECO:0000313" key="2">
    <source>
        <dbReference type="Proteomes" id="UP000063699"/>
    </source>
</evidence>
<name>A0A0N7F2V0_9PSEU</name>
<sequence>MADMLATEGDLQKLIPTVGLDTAKVVLEAATAVVQDAAGQRIVRVVDDVASILGTIESWLQLPQQPVVTVTAVALDGAAVTDYKHHGSRLWRREGWQANLYEPSTVEFTYTHGYASTDQKLQLARSATWMLAKGVVSNPTMLQSESLGDYSYAYQQMAAQMEASPNLQKSLRRAYGIRAGLVRIGGS</sequence>
<organism evidence="1 2">
    <name type="scientific">Kibdelosporangium phytohabitans</name>
    <dbReference type="NCBI Taxonomy" id="860235"/>
    <lineage>
        <taxon>Bacteria</taxon>
        <taxon>Bacillati</taxon>
        <taxon>Actinomycetota</taxon>
        <taxon>Actinomycetes</taxon>
        <taxon>Pseudonocardiales</taxon>
        <taxon>Pseudonocardiaceae</taxon>
        <taxon>Kibdelosporangium</taxon>
    </lineage>
</organism>
<evidence type="ECO:0000313" key="1">
    <source>
        <dbReference type="EMBL" id="ALG06847.1"/>
    </source>
</evidence>
<protein>
    <submittedName>
        <fullName evidence="1">Uncharacterized protein</fullName>
    </submittedName>
</protein>
<dbReference type="EMBL" id="CP012752">
    <property type="protein sequence ID" value="ALG06847.1"/>
    <property type="molecule type" value="Genomic_DNA"/>
</dbReference>
<accession>A0A0N7F2V0</accession>
<dbReference type="KEGG" id="kphy:AOZ06_07800"/>
<dbReference type="RefSeq" id="WP_054288819.1">
    <property type="nucleotide sequence ID" value="NZ_CP012752.1"/>
</dbReference>
<gene>
    <name evidence="1" type="ORF">AOZ06_07800</name>
</gene>